<proteinExistence type="predicted"/>
<accession>A0A8S5R450</accession>
<reference evidence="1" key="1">
    <citation type="journal article" date="2021" name="Proc. Natl. Acad. Sci. U.S.A.">
        <title>A Catalog of Tens of Thousands of Viruses from Human Metagenomes Reveals Hidden Associations with Chronic Diseases.</title>
        <authorList>
            <person name="Tisza M.J."/>
            <person name="Buck C.B."/>
        </authorList>
    </citation>
    <scope>NUCLEOTIDE SEQUENCE</scope>
    <source>
        <strain evidence="1">Ctu8P6</strain>
    </source>
</reference>
<evidence type="ECO:0000313" key="1">
    <source>
        <dbReference type="EMBL" id="DAE25865.1"/>
    </source>
</evidence>
<dbReference type="EMBL" id="BK015803">
    <property type="protein sequence ID" value="DAE25865.1"/>
    <property type="molecule type" value="Genomic_DNA"/>
</dbReference>
<sequence length="46" mass="5716">MTLILSLIFTTRILLYQRLRDQFYQNDTMTKNNLFQPIYLCYYITM</sequence>
<protein>
    <submittedName>
        <fullName evidence="1">Uncharacterized protein</fullName>
    </submittedName>
</protein>
<name>A0A8S5R450_9CAUD</name>
<organism evidence="1">
    <name type="scientific">Siphoviridae sp. ctu8P6</name>
    <dbReference type="NCBI Taxonomy" id="2827282"/>
    <lineage>
        <taxon>Viruses</taxon>
        <taxon>Duplodnaviria</taxon>
        <taxon>Heunggongvirae</taxon>
        <taxon>Uroviricota</taxon>
        <taxon>Caudoviricetes</taxon>
    </lineage>
</organism>